<proteinExistence type="predicted"/>
<evidence type="ECO:0000313" key="2">
    <source>
        <dbReference type="Proteomes" id="UP000077381"/>
    </source>
</evidence>
<keyword evidence="2" id="KW-1185">Reference proteome</keyword>
<evidence type="ECO:0000313" key="1">
    <source>
        <dbReference type="EMBL" id="OAH16618.1"/>
    </source>
</evidence>
<dbReference type="Proteomes" id="UP000077381">
    <property type="component" value="Unassembled WGS sequence"/>
</dbReference>
<gene>
    <name evidence="1" type="ORF">STSP_00030</name>
</gene>
<protein>
    <submittedName>
        <fullName evidence="1">Uncharacterized protein</fullName>
    </submittedName>
</protein>
<organism evidence="1 2">
    <name type="scientific">Streptomyces jeddahensis</name>
    <dbReference type="NCBI Taxonomy" id="1716141"/>
    <lineage>
        <taxon>Bacteria</taxon>
        <taxon>Bacillati</taxon>
        <taxon>Actinomycetota</taxon>
        <taxon>Actinomycetes</taxon>
        <taxon>Kitasatosporales</taxon>
        <taxon>Streptomycetaceae</taxon>
        <taxon>Streptomyces</taxon>
    </lineage>
</organism>
<accession>A0A177I2M5</accession>
<sequence>MPGVEAAGIGMPRSAPPKILMRQESDGIAARFGYFLTLSPAR</sequence>
<name>A0A177I2M5_9ACTN</name>
<dbReference type="EMBL" id="LOHS01000002">
    <property type="protein sequence ID" value="OAH16618.1"/>
    <property type="molecule type" value="Genomic_DNA"/>
</dbReference>
<dbReference type="AlphaFoldDB" id="A0A177I2M5"/>
<comment type="caution">
    <text evidence="1">The sequence shown here is derived from an EMBL/GenBank/DDBJ whole genome shotgun (WGS) entry which is preliminary data.</text>
</comment>
<reference evidence="1 2" key="1">
    <citation type="submission" date="2015-12" db="EMBL/GenBank/DDBJ databases">
        <title>Genome sequence of Streptomyces sp. G25.</title>
        <authorList>
            <person name="Poehlein A."/>
            <person name="Roettig A."/>
            <person name="Hiessl S."/>
            <person name="Hauschild P."/>
            <person name="Schauer J."/>
            <person name="Madkour M.H."/>
            <person name="Al-Ansari A.M."/>
            <person name="Almakishah N.H."/>
            <person name="Steinbuechel A."/>
            <person name="Daniel R."/>
        </authorList>
    </citation>
    <scope>NUCLEOTIDE SEQUENCE [LARGE SCALE GENOMIC DNA]</scope>
    <source>
        <strain evidence="2">G25(2015)</strain>
    </source>
</reference>